<evidence type="ECO:0000256" key="3">
    <source>
        <dbReference type="ARBA" id="ARBA00022816"/>
    </source>
</evidence>
<dbReference type="PANTHER" id="PTHR13437">
    <property type="entry name" value="NUCLEOPORIN P58/P45 NUCLEOPORIN-LIKE PROTEIN 1"/>
    <property type="match status" value="1"/>
</dbReference>
<dbReference type="GO" id="GO:0008139">
    <property type="term" value="F:nuclear localization sequence binding"/>
    <property type="evidence" value="ECO:0007669"/>
    <property type="project" value="InterPro"/>
</dbReference>
<dbReference type="EMBL" id="MU003880">
    <property type="protein sequence ID" value="KAF2716352.1"/>
    <property type="molecule type" value="Genomic_DNA"/>
</dbReference>
<feature type="region of interest" description="Disordered" evidence="8">
    <location>
        <begin position="21"/>
        <end position="181"/>
    </location>
</feature>
<sequence length="488" mass="51101">MAFGRSNSLSINTGATNSLFSQQNQASQPTAGGSLFGGSLFGGGNQNQQQSQQQNQSGSSGLFGGAANPPNTGGSLFGGNTNQNQNQNTGSSLFGNTQNKPQPTSNVANGFGGISSNQPTQPSQQSTGSLGLFGNHNQPQQSNTGIFGGSGGQSQQQQQFQPQQSTLYRPPPGPYSTFGASAVSQPPSLLARSMLSATQYNQAQFPASGFTGKLSMGQGGTSISQPGGTQPQSAQKFDWQSVRPTTRFSDLREDCQKDIEELDKMIQAQEDLCAKIEAFLPKHGESVASLSPDVSLITEKAEGVEAALATDAQGVEAMKRLAEGGQKDFLRCVRILQNQQLPVQYQMPSIGYGSMYGGPGSATQTKPGGVDSDDSTYDTDLVGNYFAPLTKNLHQTLEQYADSLTEIEAHVSVMERGAVHQAQALAAKRSGMQPVSGDGGVDATIRELADTLRGFEGSILNAAGEVSKCREGVNGLVLGRIGGAARLR</sequence>
<dbReference type="Pfam" id="PF21121">
    <property type="entry name" value="Nup49_C"/>
    <property type="match status" value="1"/>
</dbReference>
<keyword evidence="3" id="KW-0509">mRNA transport</keyword>
<dbReference type="GO" id="GO:0017056">
    <property type="term" value="F:structural constituent of nuclear pore"/>
    <property type="evidence" value="ECO:0007669"/>
    <property type="project" value="InterPro"/>
</dbReference>
<evidence type="ECO:0000256" key="2">
    <source>
        <dbReference type="ARBA" id="ARBA00022448"/>
    </source>
</evidence>
<keyword evidence="7" id="KW-0539">Nucleus</keyword>
<keyword evidence="10" id="KW-1185">Reference proteome</keyword>
<keyword evidence="4" id="KW-0653">Protein transport</keyword>
<feature type="region of interest" description="Disordered" evidence="8">
    <location>
        <begin position="216"/>
        <end position="238"/>
    </location>
</feature>
<feature type="compositionally biased region" description="Low complexity" evidence="8">
    <location>
        <begin position="115"/>
        <end position="132"/>
    </location>
</feature>
<keyword evidence="6" id="KW-0906">Nuclear pore complex</keyword>
<feature type="compositionally biased region" description="Low complexity" evidence="8">
    <location>
        <begin position="153"/>
        <end position="165"/>
    </location>
</feature>
<keyword evidence="5" id="KW-0811">Translocation</keyword>
<dbReference type="GO" id="GO:0015031">
    <property type="term" value="P:protein transport"/>
    <property type="evidence" value="ECO:0007669"/>
    <property type="project" value="UniProtKB-KW"/>
</dbReference>
<keyword evidence="2" id="KW-0813">Transport</keyword>
<protein>
    <recommendedName>
        <fullName evidence="11">Nucleoporin NUP49/NSP49</fullName>
    </recommendedName>
</protein>
<dbReference type="AlphaFoldDB" id="A0A9P4UI16"/>
<feature type="compositionally biased region" description="Polar residues" evidence="8">
    <location>
        <begin position="21"/>
        <end position="31"/>
    </location>
</feature>
<evidence type="ECO:0000256" key="1">
    <source>
        <dbReference type="ARBA" id="ARBA00004567"/>
    </source>
</evidence>
<accession>A0A9P4UI16</accession>
<feature type="compositionally biased region" description="Low complexity" evidence="8">
    <location>
        <begin position="78"/>
        <end position="90"/>
    </location>
</feature>
<comment type="subcellular location">
    <subcellularLocation>
        <location evidence="1">Nucleus</location>
        <location evidence="1">Nuclear pore complex</location>
    </subcellularLocation>
</comment>
<comment type="caution">
    <text evidence="9">The sequence shown here is derived from an EMBL/GenBank/DDBJ whole genome shotgun (WGS) entry which is preliminary data.</text>
</comment>
<proteinExistence type="predicted"/>
<dbReference type="PANTHER" id="PTHR13437:SF2">
    <property type="entry name" value="NUCLEOPORIN P58_P45"/>
    <property type="match status" value="1"/>
</dbReference>
<feature type="compositionally biased region" description="Gly residues" evidence="8">
    <location>
        <begin position="34"/>
        <end position="45"/>
    </location>
</feature>
<evidence type="ECO:0000313" key="9">
    <source>
        <dbReference type="EMBL" id="KAF2716352.1"/>
    </source>
</evidence>
<dbReference type="Proteomes" id="UP000799441">
    <property type="component" value="Unassembled WGS sequence"/>
</dbReference>
<feature type="compositionally biased region" description="Polar residues" evidence="8">
    <location>
        <begin position="221"/>
        <end position="235"/>
    </location>
</feature>
<evidence type="ECO:0000256" key="4">
    <source>
        <dbReference type="ARBA" id="ARBA00022927"/>
    </source>
</evidence>
<organism evidence="9 10">
    <name type="scientific">Polychaeton citri CBS 116435</name>
    <dbReference type="NCBI Taxonomy" id="1314669"/>
    <lineage>
        <taxon>Eukaryota</taxon>
        <taxon>Fungi</taxon>
        <taxon>Dikarya</taxon>
        <taxon>Ascomycota</taxon>
        <taxon>Pezizomycotina</taxon>
        <taxon>Dothideomycetes</taxon>
        <taxon>Dothideomycetidae</taxon>
        <taxon>Capnodiales</taxon>
        <taxon>Capnodiaceae</taxon>
        <taxon>Polychaeton</taxon>
    </lineage>
</organism>
<dbReference type="InterPro" id="IPR024882">
    <property type="entry name" value="NUP58/p45/49"/>
</dbReference>
<evidence type="ECO:0000256" key="6">
    <source>
        <dbReference type="ARBA" id="ARBA00023132"/>
    </source>
</evidence>
<feature type="compositionally biased region" description="Polar residues" evidence="8">
    <location>
        <begin position="135"/>
        <end position="145"/>
    </location>
</feature>
<evidence type="ECO:0000256" key="7">
    <source>
        <dbReference type="ARBA" id="ARBA00023242"/>
    </source>
</evidence>
<feature type="compositionally biased region" description="Low complexity" evidence="8">
    <location>
        <begin position="46"/>
        <end position="60"/>
    </location>
</feature>
<reference evidence="9" key="1">
    <citation type="journal article" date="2020" name="Stud. Mycol.">
        <title>101 Dothideomycetes genomes: a test case for predicting lifestyles and emergence of pathogens.</title>
        <authorList>
            <person name="Haridas S."/>
            <person name="Albert R."/>
            <person name="Binder M."/>
            <person name="Bloem J."/>
            <person name="Labutti K."/>
            <person name="Salamov A."/>
            <person name="Andreopoulos B."/>
            <person name="Baker S."/>
            <person name="Barry K."/>
            <person name="Bills G."/>
            <person name="Bluhm B."/>
            <person name="Cannon C."/>
            <person name="Castanera R."/>
            <person name="Culley D."/>
            <person name="Daum C."/>
            <person name="Ezra D."/>
            <person name="Gonzalez J."/>
            <person name="Henrissat B."/>
            <person name="Kuo A."/>
            <person name="Liang C."/>
            <person name="Lipzen A."/>
            <person name="Lutzoni F."/>
            <person name="Magnuson J."/>
            <person name="Mondo S."/>
            <person name="Nolan M."/>
            <person name="Ohm R."/>
            <person name="Pangilinan J."/>
            <person name="Park H.-J."/>
            <person name="Ramirez L."/>
            <person name="Alfaro M."/>
            <person name="Sun H."/>
            <person name="Tritt A."/>
            <person name="Yoshinaga Y."/>
            <person name="Zwiers L.-H."/>
            <person name="Turgeon B."/>
            <person name="Goodwin S."/>
            <person name="Spatafora J."/>
            <person name="Crous P."/>
            <person name="Grigoriev I."/>
        </authorList>
    </citation>
    <scope>NUCLEOTIDE SEQUENCE</scope>
    <source>
        <strain evidence="9">CBS 116435</strain>
    </source>
</reference>
<feature type="compositionally biased region" description="Polar residues" evidence="8">
    <location>
        <begin position="91"/>
        <end position="108"/>
    </location>
</feature>
<dbReference type="OrthoDB" id="2538017at2759"/>
<name>A0A9P4UI16_9PEZI</name>
<evidence type="ECO:0000313" key="10">
    <source>
        <dbReference type="Proteomes" id="UP000799441"/>
    </source>
</evidence>
<evidence type="ECO:0000256" key="8">
    <source>
        <dbReference type="SAM" id="MobiDB-lite"/>
    </source>
</evidence>
<dbReference type="GO" id="GO:0005643">
    <property type="term" value="C:nuclear pore"/>
    <property type="evidence" value="ECO:0007669"/>
    <property type="project" value="UniProtKB-SubCell"/>
</dbReference>
<evidence type="ECO:0008006" key="11">
    <source>
        <dbReference type="Google" id="ProtNLM"/>
    </source>
</evidence>
<evidence type="ECO:0000256" key="5">
    <source>
        <dbReference type="ARBA" id="ARBA00023010"/>
    </source>
</evidence>
<dbReference type="GO" id="GO:0051028">
    <property type="term" value="P:mRNA transport"/>
    <property type="evidence" value="ECO:0007669"/>
    <property type="project" value="UniProtKB-KW"/>
</dbReference>
<gene>
    <name evidence="9" type="ORF">K431DRAFT_350407</name>
</gene>